<comment type="caution">
    <text evidence="1">The sequence shown here is derived from an EMBL/GenBank/DDBJ whole genome shotgun (WGS) entry which is preliminary data.</text>
</comment>
<dbReference type="EMBL" id="AZBU02000001">
    <property type="protein sequence ID" value="TMS39948.1"/>
    <property type="molecule type" value="Genomic_DNA"/>
</dbReference>
<reference evidence="1" key="3">
    <citation type="journal article" date="2019" name="G3 (Bethesda)">
        <title>Hybrid Assembly of the Genome of the Entomopathogenic Nematode Steinernema carpocapsae Identifies the X-Chromosome.</title>
        <authorList>
            <person name="Serra L."/>
            <person name="Macchietto M."/>
            <person name="Macias-Munoz A."/>
            <person name="McGill C.J."/>
            <person name="Rodriguez I.M."/>
            <person name="Rodriguez B."/>
            <person name="Murad R."/>
            <person name="Mortazavi A."/>
        </authorList>
    </citation>
    <scope>NUCLEOTIDE SEQUENCE [LARGE SCALE GENOMIC DNA]</scope>
    <source>
        <strain evidence="1">ALL</strain>
    </source>
</reference>
<dbReference type="Gene3D" id="1.25.40.10">
    <property type="entry name" value="Tetratricopeptide repeat domain"/>
    <property type="match status" value="1"/>
</dbReference>
<name>A0A4U8VA24_STECR</name>
<reference evidence="1" key="2">
    <citation type="journal article" date="2015" name="Genome Biol.">
        <title>Comparative genomics of Steinernema reveals deeply conserved gene regulatory networks.</title>
        <authorList>
            <person name="Dillman A.R."/>
            <person name="Macchietto M."/>
            <person name="Porter C.F."/>
            <person name="Rogers A."/>
            <person name="Williams B."/>
            <person name="Antoshechkin I."/>
            <person name="Lee M.M."/>
            <person name="Goodwin Z."/>
            <person name="Lu X."/>
            <person name="Lewis E.E."/>
            <person name="Goodrich-Blair H."/>
            <person name="Stock S.P."/>
            <person name="Adams B.J."/>
            <person name="Sternberg P.W."/>
            <person name="Mortazavi A."/>
        </authorList>
    </citation>
    <scope>NUCLEOTIDE SEQUENCE [LARGE SCALE GENOMIC DNA]</scope>
    <source>
        <strain evidence="1">ALL</strain>
    </source>
</reference>
<protein>
    <submittedName>
        <fullName evidence="1">Uncharacterized protein</fullName>
    </submittedName>
</protein>
<gene>
    <name evidence="1" type="ORF">L596_006395</name>
</gene>
<evidence type="ECO:0000313" key="1">
    <source>
        <dbReference type="EMBL" id="TMS39948.1"/>
    </source>
</evidence>
<sequence>MVCDPIGCNIQPCSVVKGAAIPGLLFILGKSYNIAQNRHSASACFRGCLERDALAVDAIEEVIRHRLLSKSDILICLEEAAYQSDLNETELKLSEMAILYVDGISTPNNMHSHARAQAVAILEEEEPEEQVDQPEYLES</sequence>
<dbReference type="OrthoDB" id="10006270at2759"/>
<accession>A0A4U8VA24</accession>
<reference evidence="1" key="1">
    <citation type="submission" date="2013-11" db="EMBL/GenBank/DDBJ databases">
        <authorList>
            <person name="Sternberg P."/>
            <person name="Dillman A."/>
            <person name="Macchietto M."/>
        </authorList>
    </citation>
    <scope>NUCLEOTIDE SEQUENCE</scope>
    <source>
        <strain evidence="1">ALL</strain>
    </source>
</reference>
<organism evidence="1">
    <name type="scientific">Steinernema carpocapsae</name>
    <name type="common">Entomopathogenic nematode</name>
    <dbReference type="NCBI Taxonomy" id="34508"/>
    <lineage>
        <taxon>Eukaryota</taxon>
        <taxon>Metazoa</taxon>
        <taxon>Ecdysozoa</taxon>
        <taxon>Nematoda</taxon>
        <taxon>Chromadorea</taxon>
        <taxon>Rhabditida</taxon>
        <taxon>Tylenchina</taxon>
        <taxon>Panagrolaimomorpha</taxon>
        <taxon>Strongyloidoidea</taxon>
        <taxon>Steinernematidae</taxon>
        <taxon>Steinernema</taxon>
    </lineage>
</organism>
<dbReference type="AlphaFoldDB" id="A0A4U8VA24"/>
<proteinExistence type="predicted"/>
<dbReference type="InterPro" id="IPR011990">
    <property type="entry name" value="TPR-like_helical_dom_sf"/>
</dbReference>